<dbReference type="HOGENOM" id="CLU_105603_3_0_6"/>
<evidence type="ECO:0000313" key="3">
    <source>
        <dbReference type="Proteomes" id="UP000016540"/>
    </source>
</evidence>
<gene>
    <name evidence="2" type="ORF">MARLIPOL_03220</name>
</gene>
<dbReference type="PATRIC" id="fig|1318628.3.peg.645"/>
<feature type="signal peptide" evidence="1">
    <location>
        <begin position="1"/>
        <end position="21"/>
    </location>
</feature>
<name>R8B554_9GAMM</name>
<organism evidence="2 3">
    <name type="scientific">Marinobacter lipolyticus SM19</name>
    <dbReference type="NCBI Taxonomy" id="1318628"/>
    <lineage>
        <taxon>Bacteria</taxon>
        <taxon>Pseudomonadati</taxon>
        <taxon>Pseudomonadota</taxon>
        <taxon>Gammaproteobacteria</taxon>
        <taxon>Pseudomonadales</taxon>
        <taxon>Marinobacteraceae</taxon>
        <taxon>Marinobacter</taxon>
    </lineage>
</organism>
<dbReference type="RefSeq" id="WP_012136642.1">
    <property type="nucleotide sequence ID" value="NZ_KE007306.1"/>
</dbReference>
<proteinExistence type="predicted"/>
<dbReference type="InterPro" id="IPR010865">
    <property type="entry name" value="DUF1499"/>
</dbReference>
<evidence type="ECO:0000256" key="1">
    <source>
        <dbReference type="SAM" id="SignalP"/>
    </source>
</evidence>
<comment type="caution">
    <text evidence="2">The sequence shown here is derived from an EMBL/GenBank/DDBJ whole genome shotgun (WGS) entry which is preliminary data.</text>
</comment>
<dbReference type="EMBL" id="ASAD01000006">
    <property type="protein sequence ID" value="EON93681.1"/>
    <property type="molecule type" value="Genomic_DNA"/>
</dbReference>
<dbReference type="STRING" id="1318628.MARLIPOL_03220"/>
<dbReference type="Pfam" id="PF07386">
    <property type="entry name" value="DUF1499"/>
    <property type="match status" value="1"/>
</dbReference>
<reference evidence="2 3" key="1">
    <citation type="journal article" date="2013" name="Genome Announc.">
        <title>Draft Genome Sequence of the Moderately Halophilic Bacterium Marinobacter lipolyticus Strain SM19.</title>
        <authorList>
            <person name="Papke R.T."/>
            <person name="de la Haba R.R."/>
            <person name="Infante-Dominguez C."/>
            <person name="Perez D."/>
            <person name="Sanchez-Porro C."/>
            <person name="Lapierre P."/>
            <person name="Ventosa A."/>
        </authorList>
    </citation>
    <scope>NUCLEOTIDE SEQUENCE [LARGE SCALE GENOMIC DNA]</scope>
    <source>
        <strain evidence="2 3">SM19</strain>
    </source>
</reference>
<dbReference type="AlphaFoldDB" id="R8B554"/>
<protein>
    <recommendedName>
        <fullName evidence="4">Lipoprotein</fullName>
    </recommendedName>
</protein>
<evidence type="ECO:0000313" key="2">
    <source>
        <dbReference type="EMBL" id="EON93681.1"/>
    </source>
</evidence>
<evidence type="ECO:0008006" key="4">
    <source>
        <dbReference type="Google" id="ProtNLM"/>
    </source>
</evidence>
<dbReference type="PANTHER" id="PTHR34801:SF6">
    <property type="entry name" value="SLL1620 PROTEIN"/>
    <property type="match status" value="1"/>
</dbReference>
<dbReference type="Proteomes" id="UP000016540">
    <property type="component" value="Unassembled WGS sequence"/>
</dbReference>
<dbReference type="OrthoDB" id="9793534at2"/>
<dbReference type="PANTHER" id="PTHR34801">
    <property type="entry name" value="EXPRESSED PROTEIN"/>
    <property type="match status" value="1"/>
</dbReference>
<dbReference type="PROSITE" id="PS51257">
    <property type="entry name" value="PROKAR_LIPOPROTEIN"/>
    <property type="match status" value="1"/>
</dbReference>
<dbReference type="eggNOG" id="COG4446">
    <property type="taxonomic scope" value="Bacteria"/>
</dbReference>
<sequence length="158" mass="17547">MRFFALLTVLLLTGCTSTSHVPSSGTEFALDGCTPFLNCVSSTSSVGLYYVKPIQLSAPLDQPTWDTVKAVATEMPGARLNHSRFGYMDMTFHSDLLRFPDYFEVLVSPDRRSLDVRSQSLVGFYDLGVNRRRVERFRHNLVESGVASGNSQALKSTD</sequence>
<accession>R8B554</accession>
<keyword evidence="1" id="KW-0732">Signal</keyword>
<keyword evidence="3" id="KW-1185">Reference proteome</keyword>
<feature type="chain" id="PRO_5004462518" description="Lipoprotein" evidence="1">
    <location>
        <begin position="22"/>
        <end position="158"/>
    </location>
</feature>